<evidence type="ECO:0000313" key="2">
    <source>
        <dbReference type="EMBL" id="TWW08516.1"/>
    </source>
</evidence>
<proteinExistence type="predicted"/>
<feature type="non-terminal residue" evidence="2">
    <location>
        <position position="72"/>
    </location>
</feature>
<comment type="caution">
    <text evidence="2">The sequence shown here is derived from an EMBL/GenBank/DDBJ whole genome shotgun (WGS) entry which is preliminary data.</text>
</comment>
<feature type="region of interest" description="Disordered" evidence="1">
    <location>
        <begin position="53"/>
        <end position="72"/>
    </location>
</feature>
<gene>
    <name evidence="2" type="ORF">E3A20_23560</name>
</gene>
<sequence>MTEPETAELRRARSVVAAEFSSEAGLSRSEYSPVTRGILGRLTGGRASVMPMAEPTAASAVPSRPTKSAAAS</sequence>
<organism evidence="2 3">
    <name type="scientific">Planctomyces bekefii</name>
    <dbReference type="NCBI Taxonomy" id="1653850"/>
    <lineage>
        <taxon>Bacteria</taxon>
        <taxon>Pseudomonadati</taxon>
        <taxon>Planctomycetota</taxon>
        <taxon>Planctomycetia</taxon>
        <taxon>Planctomycetales</taxon>
        <taxon>Planctomycetaceae</taxon>
        <taxon>Planctomyces</taxon>
    </lineage>
</organism>
<name>A0A5C6M1A0_9PLAN</name>
<protein>
    <submittedName>
        <fullName evidence="2">Uncharacterized protein</fullName>
    </submittedName>
</protein>
<dbReference type="Proteomes" id="UP000321083">
    <property type="component" value="Unassembled WGS sequence"/>
</dbReference>
<evidence type="ECO:0000256" key="1">
    <source>
        <dbReference type="SAM" id="MobiDB-lite"/>
    </source>
</evidence>
<dbReference type="AlphaFoldDB" id="A0A5C6M1A0"/>
<evidence type="ECO:0000313" key="3">
    <source>
        <dbReference type="Proteomes" id="UP000321083"/>
    </source>
</evidence>
<reference evidence="2 3" key="1">
    <citation type="submission" date="2019-08" db="EMBL/GenBank/DDBJ databases">
        <title>100 year-old enigma solved: identification of Planctomyces bekefii, the type genus and species of the phylum Planctomycetes.</title>
        <authorList>
            <person name="Svetlana D.N."/>
            <person name="Overmann J."/>
        </authorList>
    </citation>
    <scope>NUCLEOTIDE SEQUENCE [LARGE SCALE GENOMIC DNA]</scope>
    <source>
        <strain evidence="2">Phe10_nw2017</strain>
    </source>
</reference>
<accession>A0A5C6M1A0</accession>
<reference evidence="2 3" key="2">
    <citation type="submission" date="2019-08" db="EMBL/GenBank/DDBJ databases">
        <authorList>
            <person name="Henke P."/>
        </authorList>
    </citation>
    <scope>NUCLEOTIDE SEQUENCE [LARGE SCALE GENOMIC DNA]</scope>
    <source>
        <strain evidence="2">Phe10_nw2017</strain>
    </source>
</reference>
<dbReference type="EMBL" id="SRHE01000627">
    <property type="protein sequence ID" value="TWW08516.1"/>
    <property type="molecule type" value="Genomic_DNA"/>
</dbReference>
<keyword evidence="3" id="KW-1185">Reference proteome</keyword>